<dbReference type="AlphaFoldDB" id="A0A2P2Q786"/>
<proteinExistence type="predicted"/>
<name>A0A2P2Q786_RHIMU</name>
<dbReference type="EMBL" id="GGEC01082374">
    <property type="protein sequence ID" value="MBX62858.1"/>
    <property type="molecule type" value="Transcribed_RNA"/>
</dbReference>
<organism evidence="1">
    <name type="scientific">Rhizophora mucronata</name>
    <name type="common">Asiatic mangrove</name>
    <dbReference type="NCBI Taxonomy" id="61149"/>
    <lineage>
        <taxon>Eukaryota</taxon>
        <taxon>Viridiplantae</taxon>
        <taxon>Streptophyta</taxon>
        <taxon>Embryophyta</taxon>
        <taxon>Tracheophyta</taxon>
        <taxon>Spermatophyta</taxon>
        <taxon>Magnoliopsida</taxon>
        <taxon>eudicotyledons</taxon>
        <taxon>Gunneridae</taxon>
        <taxon>Pentapetalae</taxon>
        <taxon>rosids</taxon>
        <taxon>fabids</taxon>
        <taxon>Malpighiales</taxon>
        <taxon>Rhizophoraceae</taxon>
        <taxon>Rhizophora</taxon>
    </lineage>
</organism>
<accession>A0A2P2Q786</accession>
<protein>
    <submittedName>
        <fullName evidence="1">Uncharacterized protein</fullName>
    </submittedName>
</protein>
<evidence type="ECO:0000313" key="1">
    <source>
        <dbReference type="EMBL" id="MBX62858.1"/>
    </source>
</evidence>
<sequence>MMSDGVNILFLLSHKHFFYWCFIKCRNDQYLFERRPRKGNKAHEYPRS</sequence>
<reference evidence="1" key="1">
    <citation type="submission" date="2018-02" db="EMBL/GenBank/DDBJ databases">
        <title>Rhizophora mucronata_Transcriptome.</title>
        <authorList>
            <person name="Meera S.P."/>
            <person name="Sreeshan A."/>
            <person name="Augustine A."/>
        </authorList>
    </citation>
    <scope>NUCLEOTIDE SEQUENCE</scope>
    <source>
        <tissue evidence="1">Leaf</tissue>
    </source>
</reference>